<dbReference type="RefSeq" id="WP_125229496.1">
    <property type="nucleotide sequence ID" value="NZ_RWJI01000001.1"/>
</dbReference>
<dbReference type="PROSITE" id="PS50005">
    <property type="entry name" value="TPR"/>
    <property type="match status" value="2"/>
</dbReference>
<dbReference type="InterPro" id="IPR011990">
    <property type="entry name" value="TPR-like_helical_dom_sf"/>
</dbReference>
<dbReference type="InterPro" id="IPR019734">
    <property type="entry name" value="TPR_rpt"/>
</dbReference>
<evidence type="ECO:0000313" key="2">
    <source>
        <dbReference type="EMBL" id="RRQ51482.1"/>
    </source>
</evidence>
<feature type="repeat" description="TPR" evidence="1">
    <location>
        <begin position="105"/>
        <end position="138"/>
    </location>
</feature>
<dbReference type="PANTHER" id="PTHR12558">
    <property type="entry name" value="CELL DIVISION CYCLE 16,23,27"/>
    <property type="match status" value="1"/>
</dbReference>
<dbReference type="SUPFAM" id="SSF81901">
    <property type="entry name" value="HCP-like"/>
    <property type="match status" value="1"/>
</dbReference>
<evidence type="ECO:0000313" key="3">
    <source>
        <dbReference type="Proteomes" id="UP000268553"/>
    </source>
</evidence>
<sequence>MTNSATIAREAAALASQGDNDGADALYVKGLALFPEDARFANSVGNFYAHSGRSEEALELFTRALQLDRNLEEAAFNKAILLLRLGRSQEAFWLLTDSWTGHTNAKYWALRGDAERLSDDFSAARSSYDRSLTIEPINSRALTGRARLALECGDEKAVACYEEALAQSPGDPKLFLDYTQALVAAGRQSEALECASALVDQLPTWVEGHSLYAEMLWSSGNDAQFGSKFEKALLAHPTPELYLGWAHILSGIDRFAEAAEVLRQAHKKWPENRTILLDLCIALGEAGAGSEAEQLFSRFDQPGLAEWHIARCRNLIRIGLVDQAERRLFDLTKTKVADISAWSLLDICWRLKGDTRHEWLHGQTGLVREIALPLCSGELSNIQQCLLKIHETSAPPVGQSVKSGSQTKGALFARRDPELTHLKTALLDILNDYRAGLPKPDPLHPLLSKREPTWGITSSWSIRLFGRGNHAPHIHPKGLISSACYFEVPAEVSQQGGPGWLDLGAPPINLETGLPALFSFEPTVGSCILFPSTMFHGTRPISEGSRMTVAFDVTVVR</sequence>
<dbReference type="Gene3D" id="2.60.120.620">
    <property type="entry name" value="q2cbj1_9rhob like domain"/>
    <property type="match status" value="1"/>
</dbReference>
<organism evidence="2 3">
    <name type="scientific">Sphingorhabdus wooponensis</name>
    <dbReference type="NCBI Taxonomy" id="940136"/>
    <lineage>
        <taxon>Bacteria</taxon>
        <taxon>Pseudomonadati</taxon>
        <taxon>Pseudomonadota</taxon>
        <taxon>Alphaproteobacteria</taxon>
        <taxon>Sphingomonadales</taxon>
        <taxon>Sphingomonadaceae</taxon>
        <taxon>Sphingorhabdus</taxon>
    </lineage>
</organism>
<dbReference type="OrthoDB" id="9783136at2"/>
<dbReference type="AlphaFoldDB" id="A0A3R8Q3G2"/>
<dbReference type="SMART" id="SM00028">
    <property type="entry name" value="TPR"/>
    <property type="match status" value="5"/>
</dbReference>
<feature type="repeat" description="TPR" evidence="1">
    <location>
        <begin position="38"/>
        <end position="71"/>
    </location>
</feature>
<dbReference type="Proteomes" id="UP000268553">
    <property type="component" value="Unassembled WGS sequence"/>
</dbReference>
<dbReference type="SUPFAM" id="SSF48452">
    <property type="entry name" value="TPR-like"/>
    <property type="match status" value="1"/>
</dbReference>
<dbReference type="Pfam" id="PF14559">
    <property type="entry name" value="TPR_19"/>
    <property type="match status" value="2"/>
</dbReference>
<reference evidence="2 3" key="1">
    <citation type="submission" date="2018-12" db="EMBL/GenBank/DDBJ databases">
        <authorList>
            <person name="Kim S.-J."/>
            <person name="Jung G.-Y."/>
        </authorList>
    </citation>
    <scope>NUCLEOTIDE SEQUENCE [LARGE SCALE GENOMIC DNA]</scope>
    <source>
        <strain evidence="2 3">03SU3-P</strain>
    </source>
</reference>
<proteinExistence type="predicted"/>
<evidence type="ECO:0000256" key="1">
    <source>
        <dbReference type="PROSITE-ProRule" id="PRU00339"/>
    </source>
</evidence>
<gene>
    <name evidence="2" type="ORF">D7D48_00840</name>
</gene>
<name>A0A3R8Q3G2_9SPHN</name>
<protein>
    <submittedName>
        <fullName evidence="2">Tetratricopeptide repeat protein</fullName>
    </submittedName>
</protein>
<dbReference type="InterPro" id="IPR012668">
    <property type="entry name" value="CHP02466"/>
</dbReference>
<accession>A0A3R8Q3G2</accession>
<dbReference type="Pfam" id="PF13432">
    <property type="entry name" value="TPR_16"/>
    <property type="match status" value="1"/>
</dbReference>
<dbReference type="Gene3D" id="1.25.40.10">
    <property type="entry name" value="Tetratricopeptide repeat domain"/>
    <property type="match status" value="2"/>
</dbReference>
<dbReference type="Pfam" id="PF13759">
    <property type="entry name" value="2OG-FeII_Oxy_5"/>
    <property type="match status" value="1"/>
</dbReference>
<comment type="caution">
    <text evidence="2">The sequence shown here is derived from an EMBL/GenBank/DDBJ whole genome shotgun (WGS) entry which is preliminary data.</text>
</comment>
<dbReference type="EMBL" id="RWJI01000001">
    <property type="protein sequence ID" value="RRQ51482.1"/>
    <property type="molecule type" value="Genomic_DNA"/>
</dbReference>
<dbReference type="PANTHER" id="PTHR12558:SF33">
    <property type="entry name" value="BLL7664 PROTEIN"/>
    <property type="match status" value="1"/>
</dbReference>
<keyword evidence="1" id="KW-0802">TPR repeat</keyword>
<keyword evidence="3" id="KW-1185">Reference proteome</keyword>